<keyword evidence="7" id="KW-1185">Reference proteome</keyword>
<reference evidence="6" key="1">
    <citation type="submission" date="2021-01" db="EMBL/GenBank/DDBJ databases">
        <authorList>
            <consortium name="Genoscope - CEA"/>
            <person name="William W."/>
        </authorList>
    </citation>
    <scope>NUCLEOTIDE SEQUENCE</scope>
</reference>
<dbReference type="AlphaFoldDB" id="A0A8S1MQ98"/>
<feature type="transmembrane region" description="Helical" evidence="5">
    <location>
        <begin position="492"/>
        <end position="511"/>
    </location>
</feature>
<feature type="transmembrane region" description="Helical" evidence="5">
    <location>
        <begin position="245"/>
        <end position="269"/>
    </location>
</feature>
<protein>
    <submittedName>
        <fullName evidence="6">Uncharacterized protein</fullName>
    </submittedName>
</protein>
<dbReference type="PANTHER" id="PTHR13285:SF18">
    <property type="entry name" value="PROTEIN-CYSTEINE N-PALMITOYLTRANSFERASE RASP"/>
    <property type="match status" value="1"/>
</dbReference>
<feature type="transmembrane region" description="Helical" evidence="5">
    <location>
        <begin position="108"/>
        <end position="133"/>
    </location>
</feature>
<evidence type="ECO:0000256" key="5">
    <source>
        <dbReference type="SAM" id="Phobius"/>
    </source>
</evidence>
<dbReference type="Proteomes" id="UP000692954">
    <property type="component" value="Unassembled WGS sequence"/>
</dbReference>
<dbReference type="GO" id="GO:0016020">
    <property type="term" value="C:membrane"/>
    <property type="evidence" value="ECO:0007669"/>
    <property type="project" value="UniProtKB-SubCell"/>
</dbReference>
<feature type="transmembrane region" description="Helical" evidence="5">
    <location>
        <begin position="145"/>
        <end position="164"/>
    </location>
</feature>
<comment type="caution">
    <text evidence="6">The sequence shown here is derived from an EMBL/GenBank/DDBJ whole genome shotgun (WGS) entry which is preliminary data.</text>
</comment>
<feature type="transmembrane region" description="Helical" evidence="5">
    <location>
        <begin position="459"/>
        <end position="480"/>
    </location>
</feature>
<dbReference type="EMBL" id="CAJJDN010000043">
    <property type="protein sequence ID" value="CAD8082638.1"/>
    <property type="molecule type" value="Genomic_DNA"/>
</dbReference>
<dbReference type="InterPro" id="IPR004299">
    <property type="entry name" value="MBOAT_fam"/>
</dbReference>
<dbReference type="GO" id="GO:0016746">
    <property type="term" value="F:acyltransferase activity"/>
    <property type="evidence" value="ECO:0007669"/>
    <property type="project" value="TreeGrafter"/>
</dbReference>
<dbReference type="InterPro" id="IPR051085">
    <property type="entry name" value="MB_O-acyltransferase"/>
</dbReference>
<evidence type="ECO:0000313" key="6">
    <source>
        <dbReference type="EMBL" id="CAD8082638.1"/>
    </source>
</evidence>
<comment type="subcellular location">
    <subcellularLocation>
        <location evidence="1">Membrane</location>
        <topology evidence="1">Multi-pass membrane protein</topology>
    </subcellularLocation>
</comment>
<keyword evidence="4 5" id="KW-0472">Membrane</keyword>
<gene>
    <name evidence="6" type="ORF">PSON_ATCC_30995.1.T0430315</name>
</gene>
<feature type="transmembrane region" description="Helical" evidence="5">
    <location>
        <begin position="290"/>
        <end position="312"/>
    </location>
</feature>
<keyword evidence="2 5" id="KW-0812">Transmembrane</keyword>
<evidence type="ECO:0000313" key="7">
    <source>
        <dbReference type="Proteomes" id="UP000692954"/>
    </source>
</evidence>
<evidence type="ECO:0000256" key="4">
    <source>
        <dbReference type="ARBA" id="ARBA00023136"/>
    </source>
</evidence>
<dbReference type="GO" id="GO:0005783">
    <property type="term" value="C:endoplasmic reticulum"/>
    <property type="evidence" value="ECO:0007669"/>
    <property type="project" value="TreeGrafter"/>
</dbReference>
<sequence length="536" mass="64176">MRQQFSNKSFNISNASFYISIAFIIVIEFYSLYRFSVICKSNQVAKTEIGFFGVFRDHSDSQWGDFAAHLTELMTFQILFLIGSYTVKYQSKEENKLRNLQCYNICLGLSYAFFLHNIGMVFQLAIIIGYYLFQKIFFKMKYFIHILWTLALLTLWTNEIYSGYSFTMISPTLQFLDTYKNSNQLLRWNIVFNMILLRIISFSVDKVWAYKQDIKFKYDLIHEKPEFTTYRARVQEPQPLKEYNFLGYLSFLFYVPLLFSGPSISFNAFNSQLKIPQSQMNRAQVLKYILRVYLIDLLTFEIFLHICYPNALPKIADNQKILKTFSVFEFHIMGFTNLIFLWYKFLTIWRIARGWALLDGIETPENMNRCIYNNYNFSGFWRSWHRSFNQWLIRYIYVPMGGNKYKSLNIWVVFTFVALWHDFKLDLLLWAWIICLALIPEIALQRYFDKEYFYKKPWFIWLCRLGGGFQIEIMCLANLIGFGNGHEGMDVILGKFMSWEGLLCFFFYCVIRNGFITTIQFRIRDDEKEEQNEKNF</sequence>
<feature type="transmembrane region" description="Helical" evidence="5">
    <location>
        <begin position="324"/>
        <end position="343"/>
    </location>
</feature>
<dbReference type="PANTHER" id="PTHR13285">
    <property type="entry name" value="ACYLTRANSFERASE"/>
    <property type="match status" value="1"/>
</dbReference>
<feature type="transmembrane region" description="Helical" evidence="5">
    <location>
        <begin position="185"/>
        <end position="204"/>
    </location>
</feature>
<dbReference type="Pfam" id="PF03062">
    <property type="entry name" value="MBOAT"/>
    <property type="match status" value="1"/>
</dbReference>
<name>A0A8S1MQ98_9CILI</name>
<dbReference type="OrthoDB" id="420606at2759"/>
<proteinExistence type="predicted"/>
<feature type="transmembrane region" description="Helical" evidence="5">
    <location>
        <begin position="12"/>
        <end position="33"/>
    </location>
</feature>
<evidence type="ECO:0000256" key="1">
    <source>
        <dbReference type="ARBA" id="ARBA00004141"/>
    </source>
</evidence>
<evidence type="ECO:0000256" key="2">
    <source>
        <dbReference type="ARBA" id="ARBA00022692"/>
    </source>
</evidence>
<feature type="transmembrane region" description="Helical" evidence="5">
    <location>
        <begin position="427"/>
        <end position="447"/>
    </location>
</feature>
<organism evidence="6 7">
    <name type="scientific">Paramecium sonneborni</name>
    <dbReference type="NCBI Taxonomy" id="65129"/>
    <lineage>
        <taxon>Eukaryota</taxon>
        <taxon>Sar</taxon>
        <taxon>Alveolata</taxon>
        <taxon>Ciliophora</taxon>
        <taxon>Intramacronucleata</taxon>
        <taxon>Oligohymenophorea</taxon>
        <taxon>Peniculida</taxon>
        <taxon>Parameciidae</taxon>
        <taxon>Paramecium</taxon>
    </lineage>
</organism>
<keyword evidence="3 5" id="KW-1133">Transmembrane helix</keyword>
<accession>A0A8S1MQ98</accession>
<evidence type="ECO:0000256" key="3">
    <source>
        <dbReference type="ARBA" id="ARBA00022989"/>
    </source>
</evidence>